<dbReference type="Gene3D" id="2.80.10.50">
    <property type="match status" value="2"/>
</dbReference>
<accession>A0ABQ2G966</accession>
<evidence type="ECO:0000256" key="1">
    <source>
        <dbReference type="SAM" id="MobiDB-lite"/>
    </source>
</evidence>
<proteinExistence type="predicted"/>
<reference evidence="4" key="1">
    <citation type="journal article" date="2019" name="Int. J. Syst. Evol. Microbiol.">
        <title>The Global Catalogue of Microorganisms (GCM) 10K type strain sequencing project: providing services to taxonomists for standard genome sequencing and annotation.</title>
        <authorList>
            <consortium name="The Broad Institute Genomics Platform"/>
            <consortium name="The Broad Institute Genome Sequencing Center for Infectious Disease"/>
            <person name="Wu L."/>
            <person name="Ma J."/>
        </authorList>
    </citation>
    <scope>NUCLEOTIDE SEQUENCE [LARGE SCALE GENOMIC DNA]</scope>
    <source>
        <strain evidence="4">JCM 15442</strain>
    </source>
</reference>
<comment type="caution">
    <text evidence="3">The sequence shown here is derived from an EMBL/GenBank/DDBJ whole genome shotgun (WGS) entry which is preliminary data.</text>
</comment>
<feature type="region of interest" description="Disordered" evidence="1">
    <location>
        <begin position="392"/>
        <end position="417"/>
    </location>
</feature>
<evidence type="ECO:0000313" key="3">
    <source>
        <dbReference type="EMBL" id="GGL81749.1"/>
    </source>
</evidence>
<name>A0ABQ2G966_9DEIO</name>
<dbReference type="Pfam" id="PF17164">
    <property type="entry name" value="DUF5122"/>
    <property type="match status" value="3"/>
</dbReference>
<keyword evidence="4" id="KW-1185">Reference proteome</keyword>
<dbReference type="Proteomes" id="UP000639973">
    <property type="component" value="Unassembled WGS sequence"/>
</dbReference>
<dbReference type="EMBL" id="BMOL01000008">
    <property type="protein sequence ID" value="GGL81749.1"/>
    <property type="molecule type" value="Genomic_DNA"/>
</dbReference>
<organism evidence="3 4">
    <name type="scientific">Deinococcus aerolatus</name>
    <dbReference type="NCBI Taxonomy" id="522487"/>
    <lineage>
        <taxon>Bacteria</taxon>
        <taxon>Thermotogati</taxon>
        <taxon>Deinococcota</taxon>
        <taxon>Deinococci</taxon>
        <taxon>Deinococcales</taxon>
        <taxon>Deinococcaceae</taxon>
        <taxon>Deinococcus</taxon>
    </lineage>
</organism>
<evidence type="ECO:0000256" key="2">
    <source>
        <dbReference type="SAM" id="SignalP"/>
    </source>
</evidence>
<evidence type="ECO:0000313" key="4">
    <source>
        <dbReference type="Proteomes" id="UP000639973"/>
    </source>
</evidence>
<dbReference type="NCBIfam" id="TIGR02608">
    <property type="entry name" value="delta_60_rpt"/>
    <property type="match status" value="5"/>
</dbReference>
<feature type="chain" id="PRO_5045674942" description="Delta-60 repeat domain-containing protein" evidence="2">
    <location>
        <begin position="33"/>
        <end position="417"/>
    </location>
</feature>
<dbReference type="InterPro" id="IPR013431">
    <property type="entry name" value="Delta_60_rpt"/>
</dbReference>
<feature type="signal peptide" evidence="2">
    <location>
        <begin position="1"/>
        <end position="32"/>
    </location>
</feature>
<evidence type="ECO:0008006" key="5">
    <source>
        <dbReference type="Google" id="ProtNLM"/>
    </source>
</evidence>
<sequence length="417" mass="41080">MMKRRATAKPMLLGAALLLCSCSALPPGGALALGTTQTTSQQAIRPSFAARDTAAQADGRTVVFGHRGADYVMARYLAGGQPDPSFGGSGEVRLPRTAPGGAAEIFRLTVQAGGGLLALGGTTVLRVLPDGRPDPAFGQGGRVTAALPAAPQALAALPDGRVLVAGGTRALSPDPAAPASALVLTRLLPGGAPDPGFGVGGQVVTALDASASAFSVWPLADGGALVGGTALSFEGGTYSRWVVVRYTAGGALDPAFGDGGVATVRGDRFAATRPSSLAVDASGRVLSAGHLSSGVCTLDRLLPSGQRDPAWAYEAASELRVLPDGNAVGGAGAGTPDVSLALLPGGGAALGGCAQFTPDASGQDQVQPVLARLGPDGSPDLTLGSQGFQTVPDSARASTTPGGGLLVGLDPVSEIDP</sequence>
<dbReference type="SUPFAM" id="SSF50952">
    <property type="entry name" value="Soluble quinoprotein glucose dehydrogenase"/>
    <property type="match status" value="1"/>
</dbReference>
<protein>
    <recommendedName>
        <fullName evidence="5">Delta-60 repeat domain-containing protein</fullName>
    </recommendedName>
</protein>
<keyword evidence="2" id="KW-0732">Signal</keyword>
<gene>
    <name evidence="3" type="ORF">GCM10010840_19360</name>
</gene>
<dbReference type="PROSITE" id="PS51257">
    <property type="entry name" value="PROKAR_LIPOPROTEIN"/>
    <property type="match status" value="1"/>
</dbReference>
<dbReference type="InterPro" id="IPR011041">
    <property type="entry name" value="Quinoprot_gluc/sorb_DH_b-prop"/>
</dbReference>